<dbReference type="Gramene" id="CDF37862">
    <property type="protein sequence ID" value="CDF37862"/>
    <property type="gene ID" value="CHC_T00006019001"/>
</dbReference>
<dbReference type="Proteomes" id="UP000012073">
    <property type="component" value="Unassembled WGS sequence"/>
</dbReference>
<organism evidence="1 2">
    <name type="scientific">Chondrus crispus</name>
    <name type="common">Carrageen Irish moss</name>
    <name type="synonym">Polymorpha crispa</name>
    <dbReference type="NCBI Taxonomy" id="2769"/>
    <lineage>
        <taxon>Eukaryota</taxon>
        <taxon>Rhodophyta</taxon>
        <taxon>Florideophyceae</taxon>
        <taxon>Rhodymeniophycidae</taxon>
        <taxon>Gigartinales</taxon>
        <taxon>Gigartinaceae</taxon>
        <taxon>Chondrus</taxon>
    </lineage>
</organism>
<sequence>MTLSTLYSRRARPQSLLPSCFCRRYQLPHTRQNGQNNPRAFRLQITMPQIPRSIDESTRETFRRALMVTRHGRHVSSALTFPS</sequence>
<accession>R7QH63</accession>
<evidence type="ECO:0000313" key="1">
    <source>
        <dbReference type="EMBL" id="CDF37862.1"/>
    </source>
</evidence>
<dbReference type="GeneID" id="17325468"/>
<evidence type="ECO:0000313" key="2">
    <source>
        <dbReference type="Proteomes" id="UP000012073"/>
    </source>
</evidence>
<dbReference type="AlphaFoldDB" id="R7QH63"/>
<proteinExistence type="predicted"/>
<keyword evidence="2" id="KW-1185">Reference proteome</keyword>
<dbReference type="KEGG" id="ccp:CHC_T00006019001"/>
<protein>
    <submittedName>
        <fullName evidence="1">Uncharacterized protein</fullName>
    </submittedName>
</protein>
<reference evidence="2" key="1">
    <citation type="journal article" date="2013" name="Proc. Natl. Acad. Sci. U.S.A.">
        <title>Genome structure and metabolic features in the red seaweed Chondrus crispus shed light on evolution of the Archaeplastida.</title>
        <authorList>
            <person name="Collen J."/>
            <person name="Porcel B."/>
            <person name="Carre W."/>
            <person name="Ball S.G."/>
            <person name="Chaparro C."/>
            <person name="Tonon T."/>
            <person name="Barbeyron T."/>
            <person name="Michel G."/>
            <person name="Noel B."/>
            <person name="Valentin K."/>
            <person name="Elias M."/>
            <person name="Artiguenave F."/>
            <person name="Arun A."/>
            <person name="Aury J.M."/>
            <person name="Barbosa-Neto J.F."/>
            <person name="Bothwell J.H."/>
            <person name="Bouget F.Y."/>
            <person name="Brillet L."/>
            <person name="Cabello-Hurtado F."/>
            <person name="Capella-Gutierrez S."/>
            <person name="Charrier B."/>
            <person name="Cladiere L."/>
            <person name="Cock J.M."/>
            <person name="Coelho S.M."/>
            <person name="Colleoni C."/>
            <person name="Czjzek M."/>
            <person name="Da Silva C."/>
            <person name="Delage L."/>
            <person name="Denoeud F."/>
            <person name="Deschamps P."/>
            <person name="Dittami S.M."/>
            <person name="Gabaldon T."/>
            <person name="Gachon C.M."/>
            <person name="Groisillier A."/>
            <person name="Herve C."/>
            <person name="Jabbari K."/>
            <person name="Katinka M."/>
            <person name="Kloareg B."/>
            <person name="Kowalczyk N."/>
            <person name="Labadie K."/>
            <person name="Leblanc C."/>
            <person name="Lopez P.J."/>
            <person name="McLachlan D.H."/>
            <person name="Meslet-Cladiere L."/>
            <person name="Moustafa A."/>
            <person name="Nehr Z."/>
            <person name="Nyvall Collen P."/>
            <person name="Panaud O."/>
            <person name="Partensky F."/>
            <person name="Poulain J."/>
            <person name="Rensing S.A."/>
            <person name="Rousvoal S."/>
            <person name="Samson G."/>
            <person name="Symeonidi A."/>
            <person name="Weissenbach J."/>
            <person name="Zambounis A."/>
            <person name="Wincker P."/>
            <person name="Boyen C."/>
        </authorList>
    </citation>
    <scope>NUCLEOTIDE SEQUENCE [LARGE SCALE GENOMIC DNA]</scope>
    <source>
        <strain evidence="2">cv. Stackhouse</strain>
    </source>
</reference>
<dbReference type="EMBL" id="HG001882">
    <property type="protein sequence ID" value="CDF37862.1"/>
    <property type="molecule type" value="Genomic_DNA"/>
</dbReference>
<dbReference type="RefSeq" id="XP_005717733.1">
    <property type="nucleotide sequence ID" value="XM_005717676.1"/>
</dbReference>
<name>R7QH63_CHOCR</name>
<gene>
    <name evidence="1" type="ORF">CHC_T00006019001</name>
</gene>